<evidence type="ECO:0000256" key="3">
    <source>
        <dbReference type="ARBA" id="ARBA00022691"/>
    </source>
</evidence>
<dbReference type="InterPro" id="IPR042119">
    <property type="entry name" value="QueA_dom2"/>
</dbReference>
<dbReference type="AlphaFoldDB" id="A0A1G2G767"/>
<dbReference type="PANTHER" id="PTHR30307">
    <property type="entry name" value="S-ADENOSYLMETHIONINE:TRNA RIBOSYLTRANSFERASE-ISOMERASE"/>
    <property type="match status" value="1"/>
</dbReference>
<keyword evidence="1 5" id="KW-0963">Cytoplasm</keyword>
<dbReference type="HAMAP" id="MF_00113">
    <property type="entry name" value="QueA"/>
    <property type="match status" value="1"/>
</dbReference>
<keyword evidence="2 5" id="KW-0808">Transferase</keyword>
<dbReference type="InterPro" id="IPR003699">
    <property type="entry name" value="QueA"/>
</dbReference>
<comment type="pathway">
    <text evidence="5">tRNA modification; tRNA-queuosine biosynthesis.</text>
</comment>
<dbReference type="STRING" id="1802115.A2756_02310"/>
<keyword evidence="6" id="KW-0413">Isomerase</keyword>
<dbReference type="Gene3D" id="2.40.10.240">
    <property type="entry name" value="QueA-like"/>
    <property type="match status" value="1"/>
</dbReference>
<evidence type="ECO:0000256" key="4">
    <source>
        <dbReference type="ARBA" id="ARBA00022785"/>
    </source>
</evidence>
<gene>
    <name evidence="5" type="primary">queA</name>
    <name evidence="6" type="ORF">A2756_02310</name>
</gene>
<dbReference type="InterPro" id="IPR036100">
    <property type="entry name" value="QueA_sf"/>
</dbReference>
<comment type="subunit">
    <text evidence="5">Monomer.</text>
</comment>
<dbReference type="PANTHER" id="PTHR30307:SF0">
    <property type="entry name" value="S-ADENOSYLMETHIONINE:TRNA RIBOSYLTRANSFERASE-ISOMERASE"/>
    <property type="match status" value="1"/>
</dbReference>
<comment type="similarity">
    <text evidence="5">Belongs to the QueA family.</text>
</comment>
<evidence type="ECO:0000256" key="5">
    <source>
        <dbReference type="HAMAP-Rule" id="MF_00113"/>
    </source>
</evidence>
<keyword evidence="4 5" id="KW-0671">Queuosine biosynthesis</keyword>
<dbReference type="EC" id="2.4.99.17" evidence="5"/>
<dbReference type="GO" id="GO:0005737">
    <property type="term" value="C:cytoplasm"/>
    <property type="evidence" value="ECO:0007669"/>
    <property type="project" value="UniProtKB-SubCell"/>
</dbReference>
<dbReference type="GO" id="GO:0008616">
    <property type="term" value="P:tRNA queuosine(34) biosynthetic process"/>
    <property type="evidence" value="ECO:0007669"/>
    <property type="project" value="UniProtKB-UniRule"/>
</dbReference>
<proteinExistence type="inferred from homology"/>
<dbReference type="EMBL" id="MHNL01000005">
    <property type="protein sequence ID" value="OGZ45718.1"/>
    <property type="molecule type" value="Genomic_DNA"/>
</dbReference>
<evidence type="ECO:0000256" key="2">
    <source>
        <dbReference type="ARBA" id="ARBA00022679"/>
    </source>
</evidence>
<dbReference type="Proteomes" id="UP000177785">
    <property type="component" value="Unassembled WGS sequence"/>
</dbReference>
<dbReference type="SUPFAM" id="SSF111337">
    <property type="entry name" value="QueA-like"/>
    <property type="match status" value="1"/>
</dbReference>
<comment type="caution">
    <text evidence="6">The sequence shown here is derived from an EMBL/GenBank/DDBJ whole genome shotgun (WGS) entry which is preliminary data.</text>
</comment>
<organism evidence="6 7">
    <name type="scientific">Candidatus Ryanbacteria bacterium RIFCSPHIGHO2_01_FULL_48_27</name>
    <dbReference type="NCBI Taxonomy" id="1802115"/>
    <lineage>
        <taxon>Bacteria</taxon>
        <taxon>Candidatus Ryaniibacteriota</taxon>
    </lineage>
</organism>
<dbReference type="Gene3D" id="3.40.1780.10">
    <property type="entry name" value="QueA-like"/>
    <property type="match status" value="1"/>
</dbReference>
<accession>A0A1G2G767</accession>
<reference evidence="6 7" key="1">
    <citation type="journal article" date="2016" name="Nat. Commun.">
        <title>Thousands of microbial genomes shed light on interconnected biogeochemical processes in an aquifer system.</title>
        <authorList>
            <person name="Anantharaman K."/>
            <person name="Brown C.T."/>
            <person name="Hug L.A."/>
            <person name="Sharon I."/>
            <person name="Castelle C.J."/>
            <person name="Probst A.J."/>
            <person name="Thomas B.C."/>
            <person name="Singh A."/>
            <person name="Wilkins M.J."/>
            <person name="Karaoz U."/>
            <person name="Brodie E.L."/>
            <person name="Williams K.H."/>
            <person name="Hubbard S.S."/>
            <person name="Banfield J.F."/>
        </authorList>
    </citation>
    <scope>NUCLEOTIDE SEQUENCE [LARGE SCALE GENOMIC DNA]</scope>
</reference>
<comment type="subcellular location">
    <subcellularLocation>
        <location evidence="5">Cytoplasm</location>
    </subcellularLocation>
</comment>
<evidence type="ECO:0000256" key="1">
    <source>
        <dbReference type="ARBA" id="ARBA00022490"/>
    </source>
</evidence>
<comment type="catalytic activity">
    <reaction evidence="5">
        <text>7-aminomethyl-7-carbaguanosine(34) in tRNA + S-adenosyl-L-methionine = epoxyqueuosine(34) in tRNA + adenine + L-methionine + 2 H(+)</text>
        <dbReference type="Rhea" id="RHEA:32155"/>
        <dbReference type="Rhea" id="RHEA-COMP:10342"/>
        <dbReference type="Rhea" id="RHEA-COMP:18582"/>
        <dbReference type="ChEBI" id="CHEBI:15378"/>
        <dbReference type="ChEBI" id="CHEBI:16708"/>
        <dbReference type="ChEBI" id="CHEBI:57844"/>
        <dbReference type="ChEBI" id="CHEBI:59789"/>
        <dbReference type="ChEBI" id="CHEBI:82833"/>
        <dbReference type="ChEBI" id="CHEBI:194443"/>
        <dbReference type="EC" id="2.4.99.17"/>
    </reaction>
</comment>
<evidence type="ECO:0000313" key="7">
    <source>
        <dbReference type="Proteomes" id="UP000177785"/>
    </source>
</evidence>
<dbReference type="GO" id="GO:0051075">
    <property type="term" value="F:S-adenosylmethionine:tRNA ribosyltransferase-isomerase activity"/>
    <property type="evidence" value="ECO:0007669"/>
    <property type="project" value="UniProtKB-EC"/>
</dbReference>
<evidence type="ECO:0000313" key="6">
    <source>
        <dbReference type="EMBL" id="OGZ45718.1"/>
    </source>
</evidence>
<name>A0A1G2G767_9BACT</name>
<dbReference type="NCBIfam" id="NF001140">
    <property type="entry name" value="PRK00147.1"/>
    <property type="match status" value="1"/>
</dbReference>
<keyword evidence="3 5" id="KW-0949">S-adenosyl-L-methionine</keyword>
<dbReference type="InterPro" id="IPR042118">
    <property type="entry name" value="QueA_dom1"/>
</dbReference>
<protein>
    <recommendedName>
        <fullName evidence="5">S-adenosylmethionine:tRNA ribosyltransferase-isomerase</fullName>
        <ecNumber evidence="5">2.4.99.17</ecNumber>
    </recommendedName>
    <alternativeName>
        <fullName evidence="5">Queuosine biosynthesis protein QueA</fullName>
    </alternativeName>
</protein>
<comment type="function">
    <text evidence="5">Transfers and isomerizes the ribose moiety from AdoMet to the 7-aminomethyl group of 7-deazaguanine (preQ1-tRNA) to give epoxyqueuosine (oQ-tRNA).</text>
</comment>
<sequence length="356" mass="40155">MPSSLERVLKQYDYMLPERLVAKCPVTPRDAARMLVYQRATDTIRWDTFLHLPKYLPKGAVLVFNKTKVFPARLKLKKETGGTVKILYVKHDARYLYALCDKPLRNGMKLSLGGVVRFAVRAKKEAVYTLVPHMPVSKVMELFLRYGETPIPPYIKNSPLSESRLRKEYQTVFASALGSVAAPTASLHFTKRLLSRIKKSGCDIAFVTLHVNLGTFAPITQIALRTGRLHEEYYEIDARTKTLLESAKRAGRPIIAVGTTVVRTLESAADKKGVLQRPSGFTDLFIREKYQFRFVDGIITNFHVPKSSLLILVAAFAGQKNILDLYQTAIKKKFRFFSFGDGMLILGSKIPNPKAK</sequence>
<dbReference type="UniPathway" id="UPA00392"/>
<dbReference type="NCBIfam" id="TIGR00113">
    <property type="entry name" value="queA"/>
    <property type="match status" value="1"/>
</dbReference>
<dbReference type="Pfam" id="PF02547">
    <property type="entry name" value="Queuosine_synth"/>
    <property type="match status" value="1"/>
</dbReference>